<name>A0A058ZWI9_EUCGR</name>
<dbReference type="InParanoid" id="A0A058ZWI9"/>
<feature type="transmembrane region" description="Helical" evidence="1">
    <location>
        <begin position="89"/>
        <end position="108"/>
    </location>
</feature>
<keyword evidence="1" id="KW-0812">Transmembrane</keyword>
<dbReference type="PANTHER" id="PTHR31325">
    <property type="entry name" value="OS01G0798800 PROTEIN-RELATED"/>
    <property type="match status" value="1"/>
</dbReference>
<dbReference type="Gramene" id="KCW45814">
    <property type="protein sequence ID" value="KCW45814"/>
    <property type="gene ID" value="EUGRSUZ_L00332"/>
</dbReference>
<feature type="domain" description="DUF4220" evidence="2">
    <location>
        <begin position="62"/>
        <end position="464"/>
    </location>
</feature>
<proteinExistence type="predicted"/>
<dbReference type="Pfam" id="PF04578">
    <property type="entry name" value="DUF594"/>
    <property type="match status" value="1"/>
</dbReference>
<evidence type="ECO:0000256" key="1">
    <source>
        <dbReference type="SAM" id="Phobius"/>
    </source>
</evidence>
<dbReference type="OMA" id="CFHEMIM"/>
<evidence type="ECO:0000259" key="2">
    <source>
        <dbReference type="Pfam" id="PF13968"/>
    </source>
</evidence>
<dbReference type="AlphaFoldDB" id="A0A058ZWI9"/>
<dbReference type="eggNOG" id="ENOG502QSWW">
    <property type="taxonomic scope" value="Eukaryota"/>
</dbReference>
<dbReference type="InterPro" id="IPR007658">
    <property type="entry name" value="DUF594"/>
</dbReference>
<keyword evidence="1" id="KW-0472">Membrane</keyword>
<accession>A0A058ZWI9</accession>
<sequence>MGAGNKTLSEATAVIKKLRTPKANLAKVEFLACLTALLLMFLTIFGSSRRRHNHQKLRVLLWAAYTFSSYLIVYTFGLMTEASFQNDLLPVWAIFLMIFFGSSDSYSVHSLEDCEQWKNYAWQYVIKITGVLFLMILSGITLPMISVSTLCLIVPLKVIRRAASLRIASRYGRQMITKSIADYMSSEHQSSEGDLDPSQMRGYNYIVTEGMISPTSLKKLRERKAAAQLEAPNYRKSLEITDRVVTIDKVWKCQGWLLRSGGGDKDSKLKDICLSFSLYKLLRLKFSDYSLPKQAHEKAWKLIQYLCAEGNGYERAFRVAELELSFLFDYFYTKYVTIFQPLGWRIKLVELLFLVIGVPVMVGLCFPWYDSSRSQGEVQLATKGGLSIDFLVTALIVLIFACVELVQCFFMVISEWTKVSLLCKYVRTISWQEGKLMEKLIGLICRTPLPKPWERKIHQYSLLESYDYTPPRWLYNILTDLFMDRIRDGQRESAPAKLSSEVKKAVFHSLMSNPEALQNGQASLIRNEVEHELSWACKLKTQTQVIIVWHIATSIFEHMMPISNSNFLVATNLSKYLTYLVTFYPKLLPDHPYDSEYIFDGIIIEARYLLKGCKTIKERTQRLNNIGKRMNDTGEVIIQGARLGQQLLNVENEPNFIWKVLAEFWAELMVYVAPSDNAIAHAEHLAMGGEFVTHLWALVSHAGIKREPPLE</sequence>
<feature type="transmembrane region" description="Helical" evidence="1">
    <location>
        <begin position="348"/>
        <end position="369"/>
    </location>
</feature>
<gene>
    <name evidence="3" type="ORF">EUGRSUZ_L00332</name>
</gene>
<feature type="transmembrane region" description="Helical" evidence="1">
    <location>
        <begin position="59"/>
        <end position="77"/>
    </location>
</feature>
<reference evidence="3" key="1">
    <citation type="submission" date="2013-07" db="EMBL/GenBank/DDBJ databases">
        <title>The genome of Eucalyptus grandis.</title>
        <authorList>
            <person name="Schmutz J."/>
            <person name="Hayes R."/>
            <person name="Myburg A."/>
            <person name="Tuskan G."/>
            <person name="Grattapaglia D."/>
            <person name="Rokhsar D.S."/>
        </authorList>
    </citation>
    <scope>NUCLEOTIDE SEQUENCE</scope>
    <source>
        <tissue evidence="3">Leaf extractions</tissue>
    </source>
</reference>
<evidence type="ECO:0000313" key="3">
    <source>
        <dbReference type="EMBL" id="KCW45814.1"/>
    </source>
</evidence>
<dbReference type="Pfam" id="PF13968">
    <property type="entry name" value="DUF4220"/>
    <property type="match status" value="1"/>
</dbReference>
<dbReference type="InterPro" id="IPR025315">
    <property type="entry name" value="DUF4220"/>
</dbReference>
<keyword evidence="1" id="KW-1133">Transmembrane helix</keyword>
<feature type="transmembrane region" description="Helical" evidence="1">
    <location>
        <begin position="389"/>
        <end position="413"/>
    </location>
</feature>
<protein>
    <recommendedName>
        <fullName evidence="2">DUF4220 domain-containing protein</fullName>
    </recommendedName>
</protein>
<dbReference type="EMBL" id="KK198772">
    <property type="protein sequence ID" value="KCW45814.1"/>
    <property type="molecule type" value="Genomic_DNA"/>
</dbReference>
<organism evidence="3">
    <name type="scientific">Eucalyptus grandis</name>
    <name type="common">Flooded gum</name>
    <dbReference type="NCBI Taxonomy" id="71139"/>
    <lineage>
        <taxon>Eukaryota</taxon>
        <taxon>Viridiplantae</taxon>
        <taxon>Streptophyta</taxon>
        <taxon>Embryophyta</taxon>
        <taxon>Tracheophyta</taxon>
        <taxon>Spermatophyta</taxon>
        <taxon>Magnoliopsida</taxon>
        <taxon>eudicotyledons</taxon>
        <taxon>Gunneridae</taxon>
        <taxon>Pentapetalae</taxon>
        <taxon>rosids</taxon>
        <taxon>malvids</taxon>
        <taxon>Myrtales</taxon>
        <taxon>Myrtaceae</taxon>
        <taxon>Myrtoideae</taxon>
        <taxon>Eucalypteae</taxon>
        <taxon>Eucalyptus</taxon>
    </lineage>
</organism>
<feature type="transmembrane region" description="Helical" evidence="1">
    <location>
        <begin position="28"/>
        <end position="47"/>
    </location>
</feature>